<dbReference type="NCBIfam" id="TIGR00756">
    <property type="entry name" value="PPR"/>
    <property type="match status" value="7"/>
</dbReference>
<dbReference type="FunFam" id="1.25.40.10:FF:001238">
    <property type="entry name" value="Pentatricopeptide repeat-containing protein At3g22690"/>
    <property type="match status" value="1"/>
</dbReference>
<dbReference type="InterPro" id="IPR032867">
    <property type="entry name" value="DYW_dom"/>
</dbReference>
<evidence type="ECO:0000313" key="5">
    <source>
        <dbReference type="EMBL" id="KAL3749100.1"/>
    </source>
</evidence>
<feature type="repeat" description="PPR" evidence="3">
    <location>
        <begin position="106"/>
        <end position="140"/>
    </location>
</feature>
<dbReference type="InterPro" id="IPR046960">
    <property type="entry name" value="PPR_At4g14850-like_plant"/>
</dbReference>
<evidence type="ECO:0000313" key="6">
    <source>
        <dbReference type="Proteomes" id="UP001634007"/>
    </source>
</evidence>
<dbReference type="FunFam" id="1.25.40.10:FF:000436">
    <property type="entry name" value="Pentatricopeptide repeat-containing protein At5g39350 family"/>
    <property type="match status" value="1"/>
</dbReference>
<dbReference type="InterPro" id="IPR046848">
    <property type="entry name" value="E_motif"/>
</dbReference>
<feature type="repeat" description="PPR" evidence="3">
    <location>
        <begin position="410"/>
        <end position="440"/>
    </location>
</feature>
<dbReference type="Gene3D" id="1.25.40.10">
    <property type="entry name" value="Tetratricopeptide repeat domain"/>
    <property type="match status" value="5"/>
</dbReference>
<evidence type="ECO:0000256" key="2">
    <source>
        <dbReference type="ARBA" id="ARBA00022737"/>
    </source>
</evidence>
<evidence type="ECO:0000256" key="3">
    <source>
        <dbReference type="PROSITE-ProRule" id="PRU00708"/>
    </source>
</evidence>
<feature type="repeat" description="PPR" evidence="3">
    <location>
        <begin position="308"/>
        <end position="342"/>
    </location>
</feature>
<dbReference type="FunFam" id="1.25.40.10:FF:000184">
    <property type="entry name" value="Pentatricopeptide repeat-containing protein, chloroplastic"/>
    <property type="match status" value="1"/>
</dbReference>
<dbReference type="Proteomes" id="UP001634007">
    <property type="component" value="Unassembled WGS sequence"/>
</dbReference>
<feature type="repeat" description="PPR" evidence="3">
    <location>
        <begin position="441"/>
        <end position="475"/>
    </location>
</feature>
<dbReference type="Pfam" id="PF01535">
    <property type="entry name" value="PPR"/>
    <property type="match status" value="2"/>
</dbReference>
<comment type="similarity">
    <text evidence="1">Belongs to the PPR family. PCMP-H subfamily.</text>
</comment>
<dbReference type="AlphaFoldDB" id="A0ABD3LLC1"/>
<reference evidence="5 6" key="1">
    <citation type="submission" date="2024-11" db="EMBL/GenBank/DDBJ databases">
        <title>Chromosome-level genome assembly of Eucalyptus globulus Labill. provides insights into its genome evolution.</title>
        <authorList>
            <person name="Li X."/>
        </authorList>
    </citation>
    <scope>NUCLEOTIDE SEQUENCE [LARGE SCALE GENOMIC DNA]</scope>
    <source>
        <strain evidence="5">CL2024</strain>
        <tissue evidence="5">Fresh tender leaves</tissue>
    </source>
</reference>
<dbReference type="EMBL" id="JBJKBG010000002">
    <property type="protein sequence ID" value="KAL3749100.1"/>
    <property type="molecule type" value="Genomic_DNA"/>
</dbReference>
<accession>A0ABD3LLC1</accession>
<keyword evidence="2" id="KW-0677">Repeat</keyword>
<feature type="domain" description="DYW" evidence="4">
    <location>
        <begin position="757"/>
        <end position="849"/>
    </location>
</feature>
<dbReference type="Pfam" id="PF20431">
    <property type="entry name" value="E_motif"/>
    <property type="match status" value="1"/>
</dbReference>
<feature type="repeat" description="PPR" evidence="3">
    <location>
        <begin position="207"/>
        <end position="241"/>
    </location>
</feature>
<feature type="repeat" description="PPR" evidence="3">
    <location>
        <begin position="542"/>
        <end position="576"/>
    </location>
</feature>
<comment type="caution">
    <text evidence="5">The sequence shown here is derived from an EMBL/GenBank/DDBJ whole genome shotgun (WGS) entry which is preliminary data.</text>
</comment>
<organism evidence="5 6">
    <name type="scientific">Eucalyptus globulus</name>
    <name type="common">Tasmanian blue gum</name>
    <dbReference type="NCBI Taxonomy" id="34317"/>
    <lineage>
        <taxon>Eukaryota</taxon>
        <taxon>Viridiplantae</taxon>
        <taxon>Streptophyta</taxon>
        <taxon>Embryophyta</taxon>
        <taxon>Tracheophyta</taxon>
        <taxon>Spermatophyta</taxon>
        <taxon>Magnoliopsida</taxon>
        <taxon>eudicotyledons</taxon>
        <taxon>Gunneridae</taxon>
        <taxon>Pentapetalae</taxon>
        <taxon>rosids</taxon>
        <taxon>malvids</taxon>
        <taxon>Myrtales</taxon>
        <taxon>Myrtaceae</taxon>
        <taxon>Myrtoideae</taxon>
        <taxon>Eucalypteae</taxon>
        <taxon>Eucalyptus</taxon>
    </lineage>
</organism>
<dbReference type="GO" id="GO:0016070">
    <property type="term" value="P:RNA metabolic process"/>
    <property type="evidence" value="ECO:0007669"/>
    <property type="project" value="UniProtKB-ARBA"/>
</dbReference>
<evidence type="ECO:0000256" key="1">
    <source>
        <dbReference type="ARBA" id="ARBA00006643"/>
    </source>
</evidence>
<evidence type="ECO:0000259" key="4">
    <source>
        <dbReference type="Pfam" id="PF14432"/>
    </source>
</evidence>
<name>A0ABD3LLC1_EUCGL</name>
<dbReference type="PANTHER" id="PTHR47926">
    <property type="entry name" value="PENTATRICOPEPTIDE REPEAT-CONTAINING PROTEIN"/>
    <property type="match status" value="1"/>
</dbReference>
<proteinExistence type="inferred from homology"/>
<gene>
    <name evidence="5" type="ORF">ACJRO7_010228</name>
</gene>
<keyword evidence="6" id="KW-1185">Reference proteome</keyword>
<sequence length="849" mass="93942">MALSSLATLCSSPPVSAVRDSPAVSNLNGLSPVADDAAAPSAFLRSGGGGGDLKEIKQLHCRVAKKGPTHNNELIAKCAEVGTPESLDYALKVFEGWKEDECVAGSLFVCNSLIRACSFAGLGERAILVFVRMLEMGVMPDKYTFPFLLSACTKVSWFREGVQVHGAIVKMGFAGDMFVANTLIHFHFECGDVVDGRRLFDKMPERNVVSWTSLICGYSRRDCPKEAVSLFFDMVEAGAVPNSVTMVCVIAACAKLQDLKLGERVHSYIGNLDIEPNGHMVSALVDMYMKCGAFVTAKRIFDCCVERNLVLYNTIMSHYVKRGMAREALAVLDEMLEQGPQPDRVTMLSAISASAALNELFFGKACHGYILRNGLQEKDDNINNAMIDMYMKCGESGLACTIFNSMSNKTVVSWNSLLAGYVKIGDVRSTREIFDEMPERDLVSWNIMIGGLVQESLFEEAIEFFRMMQREGIKADKVTIVSVASACGNLGSLGLAKWIYHYTEENVIERDMLLDTAFVDMFGRCGDPKMAVQIFEKMEKRDVSSWTAIICAMATEGNGKQALELFKEMLTQGVEPDDVTFVGLLTACSHSGLVEQGRRLFQSMEEVYGISPKVVHYGCVVDLLGRAGLLEEALDFIKSMPIEPNDIIWGSLLSSCRTHKNVEIAAYAANRSPELTSDRTGIPVVLSNIYASEGKWSEVAKVRLKMKERGMHKVPGSSSTEVNGVVHQFSSGDESHPEMSRIAQMLDEINCKLRDAGHVPDLRNVLLDVDDHEKKFLLSRHSEKLAIAYTLISTGQKMPVRVVKNLRTCSDCHTYAKLVSKVYDREISIRDNNRFHFFKEGFCSCGDFW</sequence>
<dbReference type="InterPro" id="IPR002885">
    <property type="entry name" value="PPR_rpt"/>
</dbReference>
<dbReference type="Pfam" id="PF13041">
    <property type="entry name" value="PPR_2"/>
    <property type="match status" value="5"/>
</dbReference>
<dbReference type="Pfam" id="PF14432">
    <property type="entry name" value="DYW_deaminase"/>
    <property type="match status" value="1"/>
</dbReference>
<dbReference type="FunFam" id="1.25.40.10:FF:000344">
    <property type="entry name" value="Pentatricopeptide repeat-containing protein"/>
    <property type="match status" value="1"/>
</dbReference>
<dbReference type="InterPro" id="IPR011990">
    <property type="entry name" value="TPR-like_helical_dom_sf"/>
</dbReference>
<dbReference type="PROSITE" id="PS51375">
    <property type="entry name" value="PPR"/>
    <property type="match status" value="6"/>
</dbReference>
<protein>
    <recommendedName>
        <fullName evidence="4">DYW domain-containing protein</fullName>
    </recommendedName>
</protein>